<keyword evidence="6" id="KW-0378">Hydrolase</keyword>
<protein>
    <submittedName>
        <fullName evidence="6">Restriction endonuclease subunit S</fullName>
    </submittedName>
</protein>
<dbReference type="PANTHER" id="PTHR30408:SF12">
    <property type="entry name" value="TYPE I RESTRICTION ENZYME MJAVIII SPECIFICITY SUBUNIT"/>
    <property type="match status" value="1"/>
</dbReference>
<evidence type="ECO:0000256" key="2">
    <source>
        <dbReference type="ARBA" id="ARBA00022747"/>
    </source>
</evidence>
<organism evidence="6 7">
    <name type="scientific">Halomonas alimentaria</name>
    <dbReference type="NCBI Taxonomy" id="147248"/>
    <lineage>
        <taxon>Bacteria</taxon>
        <taxon>Pseudomonadati</taxon>
        <taxon>Pseudomonadota</taxon>
        <taxon>Gammaproteobacteria</taxon>
        <taxon>Oceanospirillales</taxon>
        <taxon>Halomonadaceae</taxon>
        <taxon>Halomonas</taxon>
    </lineage>
</organism>
<dbReference type="AlphaFoldDB" id="A0A7X4W6I9"/>
<dbReference type="Proteomes" id="UP000487929">
    <property type="component" value="Unassembled WGS sequence"/>
</dbReference>
<dbReference type="Gene3D" id="1.10.287.1120">
    <property type="entry name" value="Bipartite methylase S protein"/>
    <property type="match status" value="1"/>
</dbReference>
<evidence type="ECO:0000313" key="6">
    <source>
        <dbReference type="EMBL" id="NAW34031.1"/>
    </source>
</evidence>
<keyword evidence="6" id="KW-0255">Endonuclease</keyword>
<dbReference type="EMBL" id="WUTT01000001">
    <property type="protein sequence ID" value="NAW34031.1"/>
    <property type="molecule type" value="Genomic_DNA"/>
</dbReference>
<evidence type="ECO:0000313" key="7">
    <source>
        <dbReference type="Proteomes" id="UP000487929"/>
    </source>
</evidence>
<dbReference type="InterPro" id="IPR052021">
    <property type="entry name" value="Type-I_RS_S_subunit"/>
</dbReference>
<keyword evidence="7" id="KW-1185">Reference proteome</keyword>
<keyword evidence="3" id="KW-0238">DNA-binding</keyword>
<comment type="caution">
    <text evidence="6">The sequence shown here is derived from an EMBL/GenBank/DDBJ whole genome shotgun (WGS) entry which is preliminary data.</text>
</comment>
<comment type="similarity">
    <text evidence="1">Belongs to the type-I restriction system S methylase family.</text>
</comment>
<name>A0A7X4W6I9_9GAMM</name>
<sequence>MTFPKYPEYKDSGVEWLGEVPAHWNHGKVRYFAKLESGHTPSRNKPEYWENCTVPWFTLSDVWKIRSGLTKVVYETKEKVSELGLANSSARLLPADTVILSRTASVGYSAILGKPMATTQDFANWICGKKLFPEYLLSVFRAMKSEFSRMMMGSTHKTIYMPDIAELYCAIPPMHEQYKIVTFLDYEAARIDALVEEQQRLIKLLKEKRQAVISHAVTKGIDPDVPMKDSGVEWLGKVPAHWNHGKVRYFAKLESGHTPSRNKPEFWENCTIPWFTLADVWKIRSGSTRFVHETKEKVSALGLANSSARLLPVGTVILSRTASVGYSAILGKPMATTQDFANWVCKEELQPEYLLAVFRSMKSEFSRMMMGSTHKTIYMPDIAELYCAVPPITEQAEIVAFLDKETARIDALVEEGESAIKLLQERRSALISATVTGKIDVRGWQPPTDSTASTEAAQTEVV</sequence>
<dbReference type="CDD" id="cd17248">
    <property type="entry name" value="RMtype1_S_AmiI-TRD2-CR2_like"/>
    <property type="match status" value="2"/>
</dbReference>
<gene>
    <name evidence="6" type="ORF">GRB96_06345</name>
</gene>
<reference evidence="6 7" key="1">
    <citation type="submission" date="2019-12" db="EMBL/GenBank/DDBJ databases">
        <title>Draft genome sequencing of Halomonas alimentaria DSM 15356.</title>
        <authorList>
            <person name="Pandiyan K."/>
            <person name="Kushwaha P."/>
            <person name="Gowdham M."/>
            <person name="Chakdar H."/>
            <person name="Singh A."/>
            <person name="Kumar M."/>
            <person name="Saxena A.K."/>
        </authorList>
    </citation>
    <scope>NUCLEOTIDE SEQUENCE [LARGE SCALE GENOMIC DNA]</scope>
    <source>
        <strain evidence="6 7">DSM 15356</strain>
    </source>
</reference>
<dbReference type="GO" id="GO:0004519">
    <property type="term" value="F:endonuclease activity"/>
    <property type="evidence" value="ECO:0007669"/>
    <property type="project" value="UniProtKB-KW"/>
</dbReference>
<keyword evidence="6" id="KW-0540">Nuclease</keyword>
<evidence type="ECO:0000256" key="1">
    <source>
        <dbReference type="ARBA" id="ARBA00010923"/>
    </source>
</evidence>
<dbReference type="InterPro" id="IPR044946">
    <property type="entry name" value="Restrct_endonuc_typeI_TRD_sf"/>
</dbReference>
<keyword evidence="2" id="KW-0680">Restriction system</keyword>
<feature type="compositionally biased region" description="Polar residues" evidence="4">
    <location>
        <begin position="447"/>
        <end position="462"/>
    </location>
</feature>
<feature type="domain" description="Type I restriction modification DNA specificity" evidence="5">
    <location>
        <begin position="241"/>
        <end position="407"/>
    </location>
</feature>
<dbReference type="GO" id="GO:0003677">
    <property type="term" value="F:DNA binding"/>
    <property type="evidence" value="ECO:0007669"/>
    <property type="project" value="UniProtKB-KW"/>
</dbReference>
<dbReference type="Pfam" id="PF01420">
    <property type="entry name" value="Methylase_S"/>
    <property type="match status" value="2"/>
</dbReference>
<dbReference type="GO" id="GO:0009307">
    <property type="term" value="P:DNA restriction-modification system"/>
    <property type="evidence" value="ECO:0007669"/>
    <property type="project" value="UniProtKB-KW"/>
</dbReference>
<evidence type="ECO:0000256" key="4">
    <source>
        <dbReference type="SAM" id="MobiDB-lite"/>
    </source>
</evidence>
<feature type="region of interest" description="Disordered" evidence="4">
    <location>
        <begin position="442"/>
        <end position="462"/>
    </location>
</feature>
<dbReference type="RefSeq" id="WP_161431345.1">
    <property type="nucleotide sequence ID" value="NZ_WUTT01000001.1"/>
</dbReference>
<dbReference type="InterPro" id="IPR000055">
    <property type="entry name" value="Restrct_endonuc_typeI_TRD"/>
</dbReference>
<proteinExistence type="inferred from homology"/>
<accession>A0A7X4W6I9</accession>
<feature type="domain" description="Type I restriction modification DNA specificity" evidence="5">
    <location>
        <begin position="23"/>
        <end position="189"/>
    </location>
</feature>
<evidence type="ECO:0000259" key="5">
    <source>
        <dbReference type="Pfam" id="PF01420"/>
    </source>
</evidence>
<dbReference type="Gene3D" id="3.90.220.20">
    <property type="entry name" value="DNA methylase specificity domains"/>
    <property type="match status" value="2"/>
</dbReference>
<dbReference type="SUPFAM" id="SSF116734">
    <property type="entry name" value="DNA methylase specificity domain"/>
    <property type="match status" value="2"/>
</dbReference>
<evidence type="ECO:0000256" key="3">
    <source>
        <dbReference type="ARBA" id="ARBA00023125"/>
    </source>
</evidence>
<dbReference type="PANTHER" id="PTHR30408">
    <property type="entry name" value="TYPE-1 RESTRICTION ENZYME ECOKI SPECIFICITY PROTEIN"/>
    <property type="match status" value="1"/>
</dbReference>
<dbReference type="OrthoDB" id="9798929at2"/>